<proteinExistence type="predicted"/>
<dbReference type="Proteomes" id="UP000001822">
    <property type="component" value="Chromosome"/>
</dbReference>
<dbReference type="OrthoDB" id="768080at2"/>
<feature type="chain" id="PRO_5026663381" description="Outer membrane protein beta-barrel domain-containing protein" evidence="1">
    <location>
        <begin position="22"/>
        <end position="201"/>
    </location>
</feature>
<evidence type="ECO:0000256" key="1">
    <source>
        <dbReference type="SAM" id="SignalP"/>
    </source>
</evidence>
<organism evidence="2 3">
    <name type="scientific">Cytophaga hutchinsonii (strain ATCC 33406 / DSM 1761 / CIP 103989 / NBRC 15051 / NCIMB 9469 / D465)</name>
    <dbReference type="NCBI Taxonomy" id="269798"/>
    <lineage>
        <taxon>Bacteria</taxon>
        <taxon>Pseudomonadati</taxon>
        <taxon>Bacteroidota</taxon>
        <taxon>Cytophagia</taxon>
        <taxon>Cytophagales</taxon>
        <taxon>Cytophagaceae</taxon>
        <taxon>Cytophaga</taxon>
    </lineage>
</organism>
<dbReference type="InterPro" id="IPR021958">
    <property type="entry name" value="DUF3575"/>
</dbReference>
<dbReference type="EMBL" id="CP000383">
    <property type="protein sequence ID" value="ABG57631.1"/>
    <property type="molecule type" value="Genomic_DNA"/>
</dbReference>
<dbReference type="KEGG" id="chu:CHU_0341"/>
<dbReference type="Pfam" id="PF12099">
    <property type="entry name" value="DUF3575"/>
    <property type="match status" value="1"/>
</dbReference>
<evidence type="ECO:0008006" key="4">
    <source>
        <dbReference type="Google" id="ProtNLM"/>
    </source>
</evidence>
<name>A0A6N4SMX9_CYTH3</name>
<protein>
    <recommendedName>
        <fullName evidence="4">Outer membrane protein beta-barrel domain-containing protein</fullName>
    </recommendedName>
</protein>
<dbReference type="RefSeq" id="WP_011583747.1">
    <property type="nucleotide sequence ID" value="NC_008255.1"/>
</dbReference>
<dbReference type="AlphaFoldDB" id="A0A6N4SMX9"/>
<feature type="signal peptide" evidence="1">
    <location>
        <begin position="1"/>
        <end position="21"/>
    </location>
</feature>
<evidence type="ECO:0000313" key="2">
    <source>
        <dbReference type="EMBL" id="ABG57631.1"/>
    </source>
</evidence>
<sequence>MKIILTLQLFLLLTVTSFSQSADSLKIPARNYKNTIQTSLLGFGGYFGLQYERALNKDWSISLIGSYDFPFSQLNQTSSPGISKVYYEKYIIQAEVRYYLDKNKINNNGFYAAADIGYSYILQYVPTDKSNAHNIKKYSFFGATIGYQLLIKRRLVVDAGIGIQYGTKGEMYTSGVNNKGWEKMRYREIHLPITLNIGYAF</sequence>
<keyword evidence="3" id="KW-1185">Reference proteome</keyword>
<gene>
    <name evidence="2" type="ordered locus">CHU_0341</name>
</gene>
<evidence type="ECO:0000313" key="3">
    <source>
        <dbReference type="Proteomes" id="UP000001822"/>
    </source>
</evidence>
<accession>A0A6N4SMX9</accession>
<reference evidence="2 3" key="1">
    <citation type="journal article" date="2007" name="Appl. Environ. Microbiol.">
        <title>Genome sequence of the cellulolytic gliding bacterium Cytophaga hutchinsonii.</title>
        <authorList>
            <person name="Xie G."/>
            <person name="Bruce D.C."/>
            <person name="Challacombe J.F."/>
            <person name="Chertkov O."/>
            <person name="Detter J.C."/>
            <person name="Gilna P."/>
            <person name="Han C.S."/>
            <person name="Lucas S."/>
            <person name="Misra M."/>
            <person name="Myers G.L."/>
            <person name="Richardson P."/>
            <person name="Tapia R."/>
            <person name="Thayer N."/>
            <person name="Thompson L.S."/>
            <person name="Brettin T.S."/>
            <person name="Henrissat B."/>
            <person name="Wilson D.B."/>
            <person name="McBride M.J."/>
        </authorList>
    </citation>
    <scope>NUCLEOTIDE SEQUENCE [LARGE SCALE GENOMIC DNA]</scope>
    <source>
        <strain evidence="3">ATCC 33406 / DSM 1761 / CIP 103989 / NBRC 15051 / NCIMB 9469 / D465</strain>
    </source>
</reference>
<keyword evidence="1" id="KW-0732">Signal</keyword>